<name>A0A6C0ET68_9ZZZZ</name>
<keyword evidence="5" id="KW-0067">ATP-binding</keyword>
<reference evidence="8" key="1">
    <citation type="journal article" date="2020" name="Nature">
        <title>Giant virus diversity and host interactions through global metagenomics.</title>
        <authorList>
            <person name="Schulz F."/>
            <person name="Roux S."/>
            <person name="Paez-Espino D."/>
            <person name="Jungbluth S."/>
            <person name="Walsh D.A."/>
            <person name="Denef V.J."/>
            <person name="McMahon K.D."/>
            <person name="Konstantinidis K.T."/>
            <person name="Eloe-Fadrosh E.A."/>
            <person name="Kyrpides N.C."/>
            <person name="Woyke T."/>
        </authorList>
    </citation>
    <scope>NUCLEOTIDE SEQUENCE</scope>
    <source>
        <strain evidence="8">GVMAG-M-3300009155-2</strain>
    </source>
</reference>
<sequence>MIFQRILLILFFLNYNYYTYSYSIKNSFIKRSDFFMKKDKIKQSHLYTLYKPKNLNQEKYQRLLNTDSNNIIIAVGPAGTGKTMFACLKAIQLLKSGDINKIIITRPVVTVEEDIGFLPGNVLKKMDPWTRPIFDLFLEYYSKTELDCLLYSNVIEVCPLAFMRGRTFKNSFIIADEMQNSSPNQMKMLTTRIGINTRMVITGDLMQSDIIKNNGLNDVINKIKTFEKYNCFYENTTSLINIVEFESTDIERSEIVKNIIDIYDFKLNNDLQTQNNGGLNENTNNKTMNNIIHKNPTKSKLIENIKINDDKSNSDAALMPKHHL</sequence>
<comment type="subcellular location">
    <subcellularLocation>
        <location evidence="1">Cytoplasm</location>
    </subcellularLocation>
</comment>
<dbReference type="SUPFAM" id="SSF52540">
    <property type="entry name" value="P-loop containing nucleoside triphosphate hydrolases"/>
    <property type="match status" value="1"/>
</dbReference>
<dbReference type="InterPro" id="IPR051451">
    <property type="entry name" value="PhoH2-like"/>
</dbReference>
<dbReference type="InterPro" id="IPR003714">
    <property type="entry name" value="PhoH"/>
</dbReference>
<protein>
    <recommendedName>
        <fullName evidence="6">PhoH-like protein</fullName>
    </recommendedName>
</protein>
<dbReference type="Gene3D" id="3.40.50.300">
    <property type="entry name" value="P-loop containing nucleotide triphosphate hydrolases"/>
    <property type="match status" value="1"/>
</dbReference>
<evidence type="ECO:0000313" key="8">
    <source>
        <dbReference type="EMBL" id="QHT31480.1"/>
    </source>
</evidence>
<dbReference type="PANTHER" id="PTHR30473">
    <property type="entry name" value="PROTEIN PHOH"/>
    <property type="match status" value="1"/>
</dbReference>
<keyword evidence="3" id="KW-0963">Cytoplasm</keyword>
<organism evidence="8">
    <name type="scientific">viral metagenome</name>
    <dbReference type="NCBI Taxonomy" id="1070528"/>
    <lineage>
        <taxon>unclassified sequences</taxon>
        <taxon>metagenomes</taxon>
        <taxon>organismal metagenomes</taxon>
    </lineage>
</organism>
<evidence type="ECO:0000256" key="3">
    <source>
        <dbReference type="ARBA" id="ARBA00022490"/>
    </source>
</evidence>
<evidence type="ECO:0000256" key="6">
    <source>
        <dbReference type="ARBA" id="ARBA00039970"/>
    </source>
</evidence>
<dbReference type="InterPro" id="IPR027417">
    <property type="entry name" value="P-loop_NTPase"/>
</dbReference>
<proteinExistence type="inferred from homology"/>
<dbReference type="GO" id="GO:0005524">
    <property type="term" value="F:ATP binding"/>
    <property type="evidence" value="ECO:0007669"/>
    <property type="project" value="UniProtKB-KW"/>
</dbReference>
<accession>A0A6C0ET68</accession>
<evidence type="ECO:0000256" key="5">
    <source>
        <dbReference type="ARBA" id="ARBA00022840"/>
    </source>
</evidence>
<evidence type="ECO:0000259" key="7">
    <source>
        <dbReference type="Pfam" id="PF02562"/>
    </source>
</evidence>
<feature type="domain" description="PhoH-like protein" evidence="7">
    <location>
        <begin position="51"/>
        <end position="264"/>
    </location>
</feature>
<evidence type="ECO:0000256" key="4">
    <source>
        <dbReference type="ARBA" id="ARBA00022741"/>
    </source>
</evidence>
<dbReference type="Pfam" id="PF02562">
    <property type="entry name" value="PhoH"/>
    <property type="match status" value="1"/>
</dbReference>
<dbReference type="AlphaFoldDB" id="A0A6C0ET68"/>
<dbReference type="PANTHER" id="PTHR30473:SF1">
    <property type="entry name" value="PHOH-LIKE PROTEIN"/>
    <property type="match status" value="1"/>
</dbReference>
<comment type="similarity">
    <text evidence="2">Belongs to the PhoH family.</text>
</comment>
<dbReference type="EMBL" id="MN738921">
    <property type="protein sequence ID" value="QHT31480.1"/>
    <property type="molecule type" value="Genomic_DNA"/>
</dbReference>
<evidence type="ECO:0000256" key="1">
    <source>
        <dbReference type="ARBA" id="ARBA00004496"/>
    </source>
</evidence>
<evidence type="ECO:0000256" key="2">
    <source>
        <dbReference type="ARBA" id="ARBA00010393"/>
    </source>
</evidence>
<keyword evidence="4" id="KW-0547">Nucleotide-binding</keyword>
<dbReference type="GO" id="GO:0005829">
    <property type="term" value="C:cytosol"/>
    <property type="evidence" value="ECO:0007669"/>
    <property type="project" value="TreeGrafter"/>
</dbReference>